<sequence length="154" mass="18435">MKDEQNKRIPLYVLNNFLKFDRKIYQLFGLKLGRPIPFKGLLYLLAFSIGEIIWLVTPVLGQFIRWIPDGILILLPITMAWLLTDVGTEGRSPIYFFRSFLLYHVRQIGRKTYVHGRKIPKERTHIFHSYYTYGVKKHRFKPTKHRYKGFVTFK</sequence>
<reference evidence="2 3" key="1">
    <citation type="submission" date="2019-05" db="EMBL/GenBank/DDBJ databases">
        <title>Genomic analysis of Lentibacillus sp. NKC220-2.</title>
        <authorList>
            <person name="Oh Y.J."/>
        </authorList>
    </citation>
    <scope>NUCLEOTIDE SEQUENCE [LARGE SCALE GENOMIC DNA]</scope>
    <source>
        <strain evidence="2 3">NKC220-2</strain>
    </source>
</reference>
<feature type="transmembrane region" description="Helical" evidence="1">
    <location>
        <begin position="40"/>
        <end position="57"/>
    </location>
</feature>
<dbReference type="Pfam" id="PF12648">
    <property type="entry name" value="TcpE"/>
    <property type="match status" value="1"/>
</dbReference>
<evidence type="ECO:0000313" key="2">
    <source>
        <dbReference type="EMBL" id="TMN20856.1"/>
    </source>
</evidence>
<accession>A0A5S3QKA0</accession>
<keyword evidence="1" id="KW-1133">Transmembrane helix</keyword>
<organism evidence="2 3">
    <name type="scientific">Lentibacillus cibarius</name>
    <dbReference type="NCBI Taxonomy" id="2583219"/>
    <lineage>
        <taxon>Bacteria</taxon>
        <taxon>Bacillati</taxon>
        <taxon>Bacillota</taxon>
        <taxon>Bacilli</taxon>
        <taxon>Bacillales</taxon>
        <taxon>Bacillaceae</taxon>
        <taxon>Lentibacillus</taxon>
    </lineage>
</organism>
<dbReference type="Proteomes" id="UP000306980">
    <property type="component" value="Unassembled WGS sequence"/>
</dbReference>
<keyword evidence="1" id="KW-0812">Transmembrane</keyword>
<evidence type="ECO:0008006" key="4">
    <source>
        <dbReference type="Google" id="ProtNLM"/>
    </source>
</evidence>
<protein>
    <recommendedName>
        <fullName evidence="4">Conjugal transfer protein</fullName>
    </recommendedName>
</protein>
<dbReference type="InterPro" id="IPR025608">
    <property type="entry name" value="TcpE"/>
</dbReference>
<dbReference type="OrthoDB" id="2965241at2"/>
<name>A0A5S3QKA0_9BACI</name>
<evidence type="ECO:0000256" key="1">
    <source>
        <dbReference type="SAM" id="Phobius"/>
    </source>
</evidence>
<keyword evidence="1" id="KW-0472">Membrane</keyword>
<comment type="caution">
    <text evidence="2">The sequence shown here is derived from an EMBL/GenBank/DDBJ whole genome shotgun (WGS) entry which is preliminary data.</text>
</comment>
<proteinExistence type="predicted"/>
<gene>
    <name evidence="2" type="ORF">FFL34_01060</name>
</gene>
<dbReference type="RefSeq" id="WP_138600566.1">
    <property type="nucleotide sequence ID" value="NZ_VCIA01000001.1"/>
</dbReference>
<dbReference type="AlphaFoldDB" id="A0A5S3QKA0"/>
<evidence type="ECO:0000313" key="3">
    <source>
        <dbReference type="Proteomes" id="UP000306980"/>
    </source>
</evidence>
<dbReference type="EMBL" id="VCIA01000001">
    <property type="protein sequence ID" value="TMN20856.1"/>
    <property type="molecule type" value="Genomic_DNA"/>
</dbReference>